<dbReference type="GO" id="GO:0000428">
    <property type="term" value="C:DNA-directed RNA polymerase complex"/>
    <property type="evidence" value="ECO:0007669"/>
    <property type="project" value="UniProtKB-KW"/>
</dbReference>
<sequence>MCIFFSFFLKFIEDLTPSHRDRSKQGYLTPCDGKTIEHQFDSFCKTVLRNYARDIYDENKRRNDYLVSLESLSLAELSKLSILDDYDSNYICMVSYDYNIRIEDVLMAQAIGKLTKRKQDIILLSFFLNMTNADIATLMDLAENTIHYHKTNTLKELKELMQEH</sequence>
<dbReference type="InterPro" id="IPR013324">
    <property type="entry name" value="RNA_pol_sigma_r3/r4-like"/>
</dbReference>
<dbReference type="SUPFAM" id="SSF88659">
    <property type="entry name" value="Sigma3 and sigma4 domains of RNA polymerase sigma factors"/>
    <property type="match status" value="1"/>
</dbReference>
<dbReference type="KEGG" id="pdf:CD630DERM_22230"/>
<accession>A0A381ICC8</accession>
<dbReference type="GO" id="GO:0006352">
    <property type="term" value="P:DNA-templated transcription initiation"/>
    <property type="evidence" value="ECO:0007669"/>
    <property type="project" value="InterPro"/>
</dbReference>
<dbReference type="InterPro" id="IPR013249">
    <property type="entry name" value="RNA_pol_sigma70_r4_t2"/>
</dbReference>
<keyword evidence="2" id="KW-0240">DNA-directed RNA polymerase</keyword>
<dbReference type="Pfam" id="PF08281">
    <property type="entry name" value="Sigma70_r4_2"/>
    <property type="match status" value="1"/>
</dbReference>
<gene>
    <name evidence="2" type="ORF">NCTC13307_02925</name>
</gene>
<dbReference type="Gene3D" id="1.10.10.10">
    <property type="entry name" value="Winged helix-like DNA-binding domain superfamily/Winged helix DNA-binding domain"/>
    <property type="match status" value="1"/>
</dbReference>
<proteinExistence type="predicted"/>
<evidence type="ECO:0000259" key="1">
    <source>
        <dbReference type="Pfam" id="PF08281"/>
    </source>
</evidence>
<evidence type="ECO:0000313" key="2">
    <source>
        <dbReference type="EMBL" id="SUY25567.1"/>
    </source>
</evidence>
<dbReference type="AlphaFoldDB" id="A0A381ICC8"/>
<protein>
    <submittedName>
        <fullName evidence="2">DNA-directed RNA polymerase specialized sigma subunit</fullName>
    </submittedName>
</protein>
<reference evidence="2" key="1">
    <citation type="submission" date="2018-06" db="EMBL/GenBank/DDBJ databases">
        <authorList>
            <consortium name="Pathogen Informatics"/>
            <person name="Doyle S."/>
        </authorList>
    </citation>
    <scope>NUCLEOTIDE SEQUENCE</scope>
    <source>
        <strain evidence="2">NCTC13307</strain>
    </source>
</reference>
<dbReference type="EMBL" id="UFWD01000001">
    <property type="protein sequence ID" value="SUY25567.1"/>
    <property type="molecule type" value="Genomic_DNA"/>
</dbReference>
<dbReference type="InterPro" id="IPR036388">
    <property type="entry name" value="WH-like_DNA-bd_sf"/>
</dbReference>
<dbReference type="GO" id="GO:0003677">
    <property type="term" value="F:DNA binding"/>
    <property type="evidence" value="ECO:0007669"/>
    <property type="project" value="InterPro"/>
</dbReference>
<dbReference type="GO" id="GO:0016987">
    <property type="term" value="F:sigma factor activity"/>
    <property type="evidence" value="ECO:0007669"/>
    <property type="project" value="InterPro"/>
</dbReference>
<feature type="domain" description="RNA polymerase sigma factor 70 region 4 type 2" evidence="1">
    <location>
        <begin position="107"/>
        <end position="157"/>
    </location>
</feature>
<organism evidence="2">
    <name type="scientific">Clostridioides difficile</name>
    <name type="common">Peptoclostridium difficile</name>
    <dbReference type="NCBI Taxonomy" id="1496"/>
    <lineage>
        <taxon>Bacteria</taxon>
        <taxon>Bacillati</taxon>
        <taxon>Bacillota</taxon>
        <taxon>Clostridia</taxon>
        <taxon>Peptostreptococcales</taxon>
        <taxon>Peptostreptococcaceae</taxon>
        <taxon>Clostridioides</taxon>
    </lineage>
</organism>
<name>A0A381ICC8_CLODI</name>
<keyword evidence="2" id="KW-0804">Transcription</keyword>